<organism evidence="3 4">
    <name type="scientific">Microscilla marina ATCC 23134</name>
    <dbReference type="NCBI Taxonomy" id="313606"/>
    <lineage>
        <taxon>Bacteria</taxon>
        <taxon>Pseudomonadati</taxon>
        <taxon>Bacteroidota</taxon>
        <taxon>Cytophagia</taxon>
        <taxon>Cytophagales</taxon>
        <taxon>Microscillaceae</taxon>
        <taxon>Microscilla</taxon>
    </lineage>
</organism>
<reference evidence="3 4" key="1">
    <citation type="submission" date="2007-01" db="EMBL/GenBank/DDBJ databases">
        <authorList>
            <person name="Haygood M."/>
            <person name="Podell S."/>
            <person name="Anderson C."/>
            <person name="Hopkinson B."/>
            <person name="Roe K."/>
            <person name="Barbeau K."/>
            <person name="Gaasterland T."/>
            <person name="Ferriera S."/>
            <person name="Johnson J."/>
            <person name="Kravitz S."/>
            <person name="Beeson K."/>
            <person name="Sutton G."/>
            <person name="Rogers Y.-H."/>
            <person name="Friedman R."/>
            <person name="Frazier M."/>
            <person name="Venter J.C."/>
        </authorList>
    </citation>
    <scope>NUCLEOTIDE SEQUENCE [LARGE SCALE GENOMIC DNA]</scope>
    <source>
        <strain evidence="3 4">ATCC 23134</strain>
    </source>
</reference>
<proteinExistence type="predicted"/>
<comment type="caution">
    <text evidence="3">The sequence shown here is derived from an EMBL/GenBank/DDBJ whole genome shotgun (WGS) entry which is preliminary data.</text>
</comment>
<gene>
    <name evidence="3" type="ORF">M23134_07082</name>
</gene>
<feature type="non-terminal residue" evidence="3">
    <location>
        <position position="52"/>
    </location>
</feature>
<dbReference type="Proteomes" id="UP000004095">
    <property type="component" value="Unassembled WGS sequence"/>
</dbReference>
<protein>
    <submittedName>
        <fullName evidence="3">Uncharacterized protein</fullName>
    </submittedName>
</protein>
<evidence type="ECO:0000256" key="1">
    <source>
        <dbReference type="SAM" id="MobiDB-lite"/>
    </source>
</evidence>
<dbReference type="AlphaFoldDB" id="A2A0M6"/>
<evidence type="ECO:0000313" key="3">
    <source>
        <dbReference type="EMBL" id="EAY23815.1"/>
    </source>
</evidence>
<accession>A2A0M6</accession>
<feature type="region of interest" description="Disordered" evidence="1">
    <location>
        <begin position="27"/>
        <end position="52"/>
    </location>
</feature>
<evidence type="ECO:0000256" key="2">
    <source>
        <dbReference type="SAM" id="SignalP"/>
    </source>
</evidence>
<sequence>MQFCVKPFALWLGVCLWAMAASAQVPPPPKVAGGKPSQNPHNKIKRWQLGGN</sequence>
<evidence type="ECO:0000313" key="4">
    <source>
        <dbReference type="Proteomes" id="UP000004095"/>
    </source>
</evidence>
<dbReference type="EMBL" id="AAWS01000119">
    <property type="protein sequence ID" value="EAY23815.1"/>
    <property type="molecule type" value="Genomic_DNA"/>
</dbReference>
<feature type="signal peptide" evidence="2">
    <location>
        <begin position="1"/>
        <end position="23"/>
    </location>
</feature>
<keyword evidence="4" id="KW-1185">Reference proteome</keyword>
<keyword evidence="2" id="KW-0732">Signal</keyword>
<name>A2A0M6_MICM2</name>
<feature type="chain" id="PRO_5002642589" evidence="2">
    <location>
        <begin position="24"/>
        <end position="52"/>
    </location>
</feature>